<evidence type="ECO:0000256" key="3">
    <source>
        <dbReference type="ARBA" id="ARBA00023082"/>
    </source>
</evidence>
<feature type="domain" description="RNA polymerase sigma factor 70 region 4 type 2" evidence="6">
    <location>
        <begin position="123"/>
        <end position="173"/>
    </location>
</feature>
<evidence type="ECO:0000256" key="2">
    <source>
        <dbReference type="ARBA" id="ARBA00023015"/>
    </source>
</evidence>
<dbReference type="KEGG" id="chyd:H4K34_08155"/>
<comment type="similarity">
    <text evidence="1">Belongs to the sigma-70 factor family. ECF subfamily.</text>
</comment>
<dbReference type="Proteomes" id="UP000516305">
    <property type="component" value="Chromosome"/>
</dbReference>
<keyword evidence="4" id="KW-0804">Transcription</keyword>
<dbReference type="SUPFAM" id="SSF88659">
    <property type="entry name" value="Sigma3 and sigma4 domains of RNA polymerase sigma factors"/>
    <property type="match status" value="1"/>
</dbReference>
<name>A0A7H0VJA5_9FLAO</name>
<dbReference type="CDD" id="cd06171">
    <property type="entry name" value="Sigma70_r4"/>
    <property type="match status" value="1"/>
</dbReference>
<feature type="domain" description="RNA polymerase sigma-70 region 2" evidence="5">
    <location>
        <begin position="29"/>
        <end position="95"/>
    </location>
</feature>
<dbReference type="InterPro" id="IPR039425">
    <property type="entry name" value="RNA_pol_sigma-70-like"/>
</dbReference>
<evidence type="ECO:0000256" key="1">
    <source>
        <dbReference type="ARBA" id="ARBA00010641"/>
    </source>
</evidence>
<keyword evidence="8" id="KW-1185">Reference proteome</keyword>
<dbReference type="InterPro" id="IPR007627">
    <property type="entry name" value="RNA_pol_sigma70_r2"/>
</dbReference>
<dbReference type="Pfam" id="PF08281">
    <property type="entry name" value="Sigma70_r4_2"/>
    <property type="match status" value="1"/>
</dbReference>
<sequence length="187" mass="22120">MGIVRNLPSNEKRLVKQCLRGNHEAQRELYERYSSEMLAVCRRYTQNLEDAEEVLSNGFIKIFNRLDQYRGEGALGAWIRRIMVREALNFIRYQKNLFVEVEEERRPEFGHSSVKDHYDAEHLMLMINELPTGYRTVFNLFAIEGYNHKEIGEMLEISENTSKSQLSKARRQLQQKLSEYELLAKNN</sequence>
<protein>
    <submittedName>
        <fullName evidence="7">RNA polymerase sigma factor</fullName>
    </submittedName>
</protein>
<dbReference type="GO" id="GO:0003677">
    <property type="term" value="F:DNA binding"/>
    <property type="evidence" value="ECO:0007669"/>
    <property type="project" value="InterPro"/>
</dbReference>
<evidence type="ECO:0000313" key="7">
    <source>
        <dbReference type="EMBL" id="QNR25803.1"/>
    </source>
</evidence>
<dbReference type="AlphaFoldDB" id="A0A7H0VJA5"/>
<dbReference type="PANTHER" id="PTHR43133:SF46">
    <property type="entry name" value="RNA POLYMERASE SIGMA-70 FACTOR ECF SUBFAMILY"/>
    <property type="match status" value="1"/>
</dbReference>
<evidence type="ECO:0000259" key="5">
    <source>
        <dbReference type="Pfam" id="PF04542"/>
    </source>
</evidence>
<dbReference type="EMBL" id="CP060139">
    <property type="protein sequence ID" value="QNR25803.1"/>
    <property type="molecule type" value="Genomic_DNA"/>
</dbReference>
<dbReference type="Gene3D" id="1.10.10.10">
    <property type="entry name" value="Winged helix-like DNA-binding domain superfamily/Winged helix DNA-binding domain"/>
    <property type="match status" value="1"/>
</dbReference>
<organism evidence="7 8">
    <name type="scientific">Croceimicrobium hydrocarbonivorans</name>
    <dbReference type="NCBI Taxonomy" id="2761580"/>
    <lineage>
        <taxon>Bacteria</taxon>
        <taxon>Pseudomonadati</taxon>
        <taxon>Bacteroidota</taxon>
        <taxon>Flavobacteriia</taxon>
        <taxon>Flavobacteriales</taxon>
        <taxon>Owenweeksiaceae</taxon>
        <taxon>Croceimicrobium</taxon>
    </lineage>
</organism>
<keyword evidence="2" id="KW-0805">Transcription regulation</keyword>
<dbReference type="InterPro" id="IPR013325">
    <property type="entry name" value="RNA_pol_sigma_r2"/>
</dbReference>
<accession>A0A7H0VJA5</accession>
<evidence type="ECO:0000256" key="4">
    <source>
        <dbReference type="ARBA" id="ARBA00023163"/>
    </source>
</evidence>
<dbReference type="GO" id="GO:0006352">
    <property type="term" value="P:DNA-templated transcription initiation"/>
    <property type="evidence" value="ECO:0007669"/>
    <property type="project" value="InterPro"/>
</dbReference>
<reference evidence="7 8" key="1">
    <citation type="submission" date="2020-08" db="EMBL/GenBank/DDBJ databases">
        <title>Croceimicrobium hydrocarbonivorans gen. nov., sp. nov., a novel marine bacterium isolated from a bacterial consortium that degrades polyethylene terephthalate.</title>
        <authorList>
            <person name="Liu R."/>
        </authorList>
    </citation>
    <scope>NUCLEOTIDE SEQUENCE [LARGE SCALE GENOMIC DNA]</scope>
    <source>
        <strain evidence="7 8">A20-9</strain>
    </source>
</reference>
<dbReference type="InterPro" id="IPR013324">
    <property type="entry name" value="RNA_pol_sigma_r3/r4-like"/>
</dbReference>
<keyword evidence="3" id="KW-0731">Sigma factor</keyword>
<evidence type="ECO:0000259" key="6">
    <source>
        <dbReference type="Pfam" id="PF08281"/>
    </source>
</evidence>
<dbReference type="GO" id="GO:0016987">
    <property type="term" value="F:sigma factor activity"/>
    <property type="evidence" value="ECO:0007669"/>
    <property type="project" value="UniProtKB-KW"/>
</dbReference>
<dbReference type="InterPro" id="IPR014284">
    <property type="entry name" value="RNA_pol_sigma-70_dom"/>
</dbReference>
<dbReference type="SUPFAM" id="SSF88946">
    <property type="entry name" value="Sigma2 domain of RNA polymerase sigma factors"/>
    <property type="match status" value="1"/>
</dbReference>
<dbReference type="InterPro" id="IPR036388">
    <property type="entry name" value="WH-like_DNA-bd_sf"/>
</dbReference>
<dbReference type="Pfam" id="PF04542">
    <property type="entry name" value="Sigma70_r2"/>
    <property type="match status" value="1"/>
</dbReference>
<gene>
    <name evidence="7" type="ORF">H4K34_08155</name>
</gene>
<dbReference type="InterPro" id="IPR013249">
    <property type="entry name" value="RNA_pol_sigma70_r4_t2"/>
</dbReference>
<dbReference type="Gene3D" id="1.10.1740.10">
    <property type="match status" value="1"/>
</dbReference>
<dbReference type="NCBIfam" id="TIGR02937">
    <property type="entry name" value="sigma70-ECF"/>
    <property type="match status" value="1"/>
</dbReference>
<evidence type="ECO:0000313" key="8">
    <source>
        <dbReference type="Proteomes" id="UP000516305"/>
    </source>
</evidence>
<proteinExistence type="inferred from homology"/>
<dbReference type="PANTHER" id="PTHR43133">
    <property type="entry name" value="RNA POLYMERASE ECF-TYPE SIGMA FACTO"/>
    <property type="match status" value="1"/>
</dbReference>